<feature type="region of interest" description="Disordered" evidence="1">
    <location>
        <begin position="1"/>
        <end position="112"/>
    </location>
</feature>
<organism evidence="2 3">
    <name type="scientific">Drosophila rubida</name>
    <dbReference type="NCBI Taxonomy" id="30044"/>
    <lineage>
        <taxon>Eukaryota</taxon>
        <taxon>Metazoa</taxon>
        <taxon>Ecdysozoa</taxon>
        <taxon>Arthropoda</taxon>
        <taxon>Hexapoda</taxon>
        <taxon>Insecta</taxon>
        <taxon>Pterygota</taxon>
        <taxon>Neoptera</taxon>
        <taxon>Endopterygota</taxon>
        <taxon>Diptera</taxon>
        <taxon>Brachycera</taxon>
        <taxon>Muscomorpha</taxon>
        <taxon>Ephydroidea</taxon>
        <taxon>Drosophilidae</taxon>
        <taxon>Drosophila</taxon>
    </lineage>
</organism>
<reference evidence="2" key="1">
    <citation type="journal article" date="2021" name="Mol. Ecol. Resour.">
        <title>Phylogenomic analyses of the genus Drosophila reveals genomic signals of climate adaptation.</title>
        <authorList>
            <person name="Li F."/>
            <person name="Rane R.V."/>
            <person name="Luria V."/>
            <person name="Xiong Z."/>
            <person name="Chen J."/>
            <person name="Li Z."/>
            <person name="Catullo R.A."/>
            <person name="Griffin P.C."/>
            <person name="Schiffer M."/>
            <person name="Pearce S."/>
            <person name="Lee S.F."/>
            <person name="McElroy K."/>
            <person name="Stocker A."/>
            <person name="Shirriffs J."/>
            <person name="Cockerell F."/>
            <person name="Coppin C."/>
            <person name="Sgro C.M."/>
            <person name="Karger A."/>
            <person name="Cain J.W."/>
            <person name="Weber J.A."/>
            <person name="Santpere G."/>
            <person name="Kirschner M.W."/>
            <person name="Hoffmann A.A."/>
            <person name="Oakeshott J.G."/>
            <person name="Zhang G."/>
        </authorList>
    </citation>
    <scope>NUCLEOTIDE SEQUENCE</scope>
    <source>
        <strain evidence="2">BGI-SZ-2011g</strain>
    </source>
</reference>
<dbReference type="Proteomes" id="UP001200034">
    <property type="component" value="Unassembled WGS sequence"/>
</dbReference>
<sequence length="175" mass="19331">MPSAKQLLAKLTRFLHRMKPSTTPRIMDDKQQARKSHKASNTTGEGAPLSELSSMPMDNELQPNDKELEPQSTPKRKQKPKGKHSANDGNGSPTRSPRSRSHRMAATTGASRMEAGYEDAAVQHCDGCELSEGPILETGISRMAFCRKLDSLLQRSLGVDVCHDRRWPKANGSYC</sequence>
<gene>
    <name evidence="2" type="ORF">KR093_000903</name>
</gene>
<name>A0AAD4KBT2_9MUSC</name>
<comment type="caution">
    <text evidence="2">The sequence shown here is derived from an EMBL/GenBank/DDBJ whole genome shotgun (WGS) entry which is preliminary data.</text>
</comment>
<evidence type="ECO:0000313" key="2">
    <source>
        <dbReference type="EMBL" id="KAH8386507.1"/>
    </source>
</evidence>
<proteinExistence type="predicted"/>
<dbReference type="EMBL" id="JAJJHW010000095">
    <property type="protein sequence ID" value="KAH8386507.1"/>
    <property type="molecule type" value="Genomic_DNA"/>
</dbReference>
<dbReference type="AlphaFoldDB" id="A0AAD4KBT2"/>
<evidence type="ECO:0000313" key="3">
    <source>
        <dbReference type="Proteomes" id="UP001200034"/>
    </source>
</evidence>
<evidence type="ECO:0000256" key="1">
    <source>
        <dbReference type="SAM" id="MobiDB-lite"/>
    </source>
</evidence>
<feature type="compositionally biased region" description="Basic residues" evidence="1">
    <location>
        <begin position="74"/>
        <end position="84"/>
    </location>
</feature>
<keyword evidence="3" id="KW-1185">Reference proteome</keyword>
<protein>
    <submittedName>
        <fullName evidence="2">Uncharacterized protein</fullName>
    </submittedName>
</protein>
<accession>A0AAD4KBT2</accession>